<sequence length="80" mass="8774">MLEAELPGDPPQPISITVDDPPDRDAAPLCVMDIAGMRYVMPLTPLTGAHSSPPARTAGRARRLRRLRRHVRRIVARLGA</sequence>
<name>A0A7W0DIZ2_9ACTN</name>
<gene>
    <name evidence="2" type="ORF">H1D24_08355</name>
</gene>
<feature type="region of interest" description="Disordered" evidence="1">
    <location>
        <begin position="1"/>
        <end position="22"/>
    </location>
</feature>
<dbReference type="AlphaFoldDB" id="A0A7W0DIZ2"/>
<feature type="non-terminal residue" evidence="2">
    <location>
        <position position="80"/>
    </location>
</feature>
<evidence type="ECO:0000313" key="3">
    <source>
        <dbReference type="Proteomes" id="UP000545761"/>
    </source>
</evidence>
<organism evidence="2 3">
    <name type="scientific">Streptomyces himalayensis subsp. himalayensis</name>
    <dbReference type="NCBI Taxonomy" id="2756131"/>
    <lineage>
        <taxon>Bacteria</taxon>
        <taxon>Bacillati</taxon>
        <taxon>Actinomycetota</taxon>
        <taxon>Actinomycetes</taxon>
        <taxon>Kitasatosporales</taxon>
        <taxon>Streptomycetaceae</taxon>
        <taxon>Streptomyces</taxon>
        <taxon>Streptomyces himalayensis</taxon>
    </lineage>
</organism>
<evidence type="ECO:0000313" key="2">
    <source>
        <dbReference type="EMBL" id="MBA2945820.1"/>
    </source>
</evidence>
<evidence type="ECO:0000256" key="1">
    <source>
        <dbReference type="SAM" id="MobiDB-lite"/>
    </source>
</evidence>
<protein>
    <submittedName>
        <fullName evidence="2">Uncharacterized protein</fullName>
    </submittedName>
</protein>
<dbReference type="EMBL" id="JACEHE010000004">
    <property type="protein sequence ID" value="MBA2945820.1"/>
    <property type="molecule type" value="Genomic_DNA"/>
</dbReference>
<comment type="caution">
    <text evidence="2">The sequence shown here is derived from an EMBL/GenBank/DDBJ whole genome shotgun (WGS) entry which is preliminary data.</text>
</comment>
<proteinExistence type="predicted"/>
<reference evidence="2 3" key="1">
    <citation type="submission" date="2020-07" db="EMBL/GenBank/DDBJ databases">
        <title>Streptomyces isolated from Indian soil.</title>
        <authorList>
            <person name="Mandal S."/>
            <person name="Maiti P.K."/>
        </authorList>
    </citation>
    <scope>NUCLEOTIDE SEQUENCE [LARGE SCALE GENOMIC DNA]</scope>
    <source>
        <strain evidence="2 3">PSKA28</strain>
    </source>
</reference>
<dbReference type="Proteomes" id="UP000545761">
    <property type="component" value="Unassembled WGS sequence"/>
</dbReference>
<accession>A0A7W0DIZ2</accession>